<accession>A0A1Z4BLW2</accession>
<name>A0A1Z4BLW2_9FLAO</name>
<keyword evidence="1" id="KW-1133">Transmembrane helix</keyword>
<evidence type="ECO:0000313" key="4">
    <source>
        <dbReference type="Proteomes" id="UP000197007"/>
    </source>
</evidence>
<dbReference type="InterPro" id="IPR027783">
    <property type="entry name" value="Bacterial_PH-related"/>
</dbReference>
<proteinExistence type="predicted"/>
<organism evidence="3 4">
    <name type="scientific">Capnocytophaga endodontalis</name>
    <dbReference type="NCBI Taxonomy" id="2708117"/>
    <lineage>
        <taxon>Bacteria</taxon>
        <taxon>Pseudomonadati</taxon>
        <taxon>Bacteroidota</taxon>
        <taxon>Flavobacteriia</taxon>
        <taxon>Flavobacteriales</taxon>
        <taxon>Flavobacteriaceae</taxon>
        <taxon>Capnocytophaga</taxon>
    </lineage>
</organism>
<keyword evidence="1" id="KW-0812">Transmembrane</keyword>
<dbReference type="AlphaFoldDB" id="A0A1Z4BLW2"/>
<dbReference type="Proteomes" id="UP000197007">
    <property type="component" value="Chromosome"/>
</dbReference>
<feature type="transmembrane region" description="Helical" evidence="1">
    <location>
        <begin position="12"/>
        <end position="29"/>
    </location>
</feature>
<dbReference type="Pfam" id="PF10882">
    <property type="entry name" value="bPH_5"/>
    <property type="match status" value="1"/>
</dbReference>
<feature type="transmembrane region" description="Helical" evidence="1">
    <location>
        <begin position="41"/>
        <end position="65"/>
    </location>
</feature>
<protein>
    <recommendedName>
        <fullName evidence="2">Bacterial Pleckstrin homology domain-containing protein</fullName>
    </recommendedName>
</protein>
<reference evidence="4" key="1">
    <citation type="submission" date="2017-06" db="EMBL/GenBank/DDBJ databases">
        <title>Complete genome sequence of Capnocytophaga sp. KCOM 1579 (=ChDC OS43) isolated from a human refractory periapical abscess lesion.</title>
        <authorList>
            <person name="Kook J.-K."/>
            <person name="Park S.-N."/>
            <person name="Lim Y.K."/>
            <person name="Roh H."/>
        </authorList>
    </citation>
    <scope>NUCLEOTIDE SEQUENCE [LARGE SCALE GENOMIC DNA]</scope>
    <source>
        <strain evidence="4">ChDC OS43</strain>
    </source>
</reference>
<gene>
    <name evidence="3" type="ORF">CBG49_03610</name>
</gene>
<dbReference type="KEGG" id="capn:CBG49_03610"/>
<dbReference type="EMBL" id="CP022022">
    <property type="protein sequence ID" value="ASF42250.1"/>
    <property type="molecule type" value="Genomic_DNA"/>
</dbReference>
<keyword evidence="1" id="KW-0472">Membrane</keyword>
<feature type="domain" description="Bacterial Pleckstrin homology" evidence="2">
    <location>
        <begin position="61"/>
        <end position="160"/>
    </location>
</feature>
<dbReference type="RefSeq" id="WP_088593419.1">
    <property type="nucleotide sequence ID" value="NZ_CP022022.1"/>
</dbReference>
<evidence type="ECO:0000259" key="2">
    <source>
        <dbReference type="Pfam" id="PF10882"/>
    </source>
</evidence>
<evidence type="ECO:0000256" key="1">
    <source>
        <dbReference type="SAM" id="Phobius"/>
    </source>
</evidence>
<sequence>MKKNVHWSNTVRIITVLVSVLVIVALVTMGRNYLLNPNYGLLLGIIAITITLAVFILSAPMSIVLEPDKLTLKKLFGSNSLKYSQILSVEKHKPSFWDMRIFGSAGFFGYIGIFCNKRIGKYTSFVGDTHQCFLVTTKSGRKYAFSCESPDEVITQLTAKL</sequence>
<evidence type="ECO:0000313" key="3">
    <source>
        <dbReference type="EMBL" id="ASF42250.1"/>
    </source>
</evidence>
<keyword evidence="4" id="KW-1185">Reference proteome</keyword>